<evidence type="ECO:0000256" key="10">
    <source>
        <dbReference type="ARBA" id="ARBA00023237"/>
    </source>
</evidence>
<dbReference type="InterPro" id="IPR000531">
    <property type="entry name" value="Beta-barrel_TonB"/>
</dbReference>
<dbReference type="Pfam" id="PF07715">
    <property type="entry name" value="Plug"/>
    <property type="match status" value="1"/>
</dbReference>
<feature type="domain" description="TonB-dependent receptor-like beta-barrel" evidence="17">
    <location>
        <begin position="252"/>
        <end position="701"/>
    </location>
</feature>
<keyword evidence="5 11" id="KW-0812">Transmembrane</keyword>
<evidence type="ECO:0000256" key="7">
    <source>
        <dbReference type="ARBA" id="ARBA00023077"/>
    </source>
</evidence>
<keyword evidence="9" id="KW-0675">Receptor</keyword>
<keyword evidence="6 16" id="KW-0732">Signal</keyword>
<evidence type="ECO:0000256" key="9">
    <source>
        <dbReference type="ARBA" id="ARBA00023170"/>
    </source>
</evidence>
<dbReference type="InterPro" id="IPR036942">
    <property type="entry name" value="Beta-barrel_TonB_sf"/>
</dbReference>
<dbReference type="CDD" id="cd01347">
    <property type="entry name" value="ligand_gated_channel"/>
    <property type="match status" value="1"/>
</dbReference>
<proteinExistence type="inferred from homology"/>
<dbReference type="AlphaFoldDB" id="A0A922NZU2"/>
<keyword evidence="3 11" id="KW-0813">Transport</keyword>
<accession>A0A922NZU2</accession>
<keyword evidence="7 12" id="KW-0798">TonB box</keyword>
<dbReference type="InterPro" id="IPR039426">
    <property type="entry name" value="TonB-dep_rcpt-like"/>
</dbReference>
<dbReference type="Gene3D" id="2.170.130.10">
    <property type="entry name" value="TonB-dependent receptor, plug domain"/>
    <property type="match status" value="1"/>
</dbReference>
<evidence type="ECO:0000313" key="19">
    <source>
        <dbReference type="EMBL" id="KEQ09833.1"/>
    </source>
</evidence>
<dbReference type="InterPro" id="IPR011276">
    <property type="entry name" value="TonB_haem/Hb_rcpt"/>
</dbReference>
<evidence type="ECO:0000256" key="2">
    <source>
        <dbReference type="ARBA" id="ARBA00009810"/>
    </source>
</evidence>
<evidence type="ECO:0000256" key="5">
    <source>
        <dbReference type="ARBA" id="ARBA00022692"/>
    </source>
</evidence>
<keyword evidence="8 11" id="KW-0472">Membrane</keyword>
<dbReference type="PANTHER" id="PTHR30069:SF29">
    <property type="entry name" value="HEMOGLOBIN AND HEMOGLOBIN-HAPTOGLOBIN-BINDING PROTEIN 1-RELATED"/>
    <property type="match status" value="1"/>
</dbReference>
<comment type="similarity">
    <text evidence="2 11 14">Belongs to the TonB-dependent receptor family.</text>
</comment>
<dbReference type="PROSITE" id="PS52016">
    <property type="entry name" value="TONB_DEPENDENT_REC_3"/>
    <property type="match status" value="1"/>
</dbReference>
<evidence type="ECO:0000256" key="12">
    <source>
        <dbReference type="PROSITE-ProRule" id="PRU10143"/>
    </source>
</evidence>
<feature type="short sequence motif" description="TonB C-terminal box" evidence="13">
    <location>
        <begin position="722"/>
        <end position="739"/>
    </location>
</feature>
<dbReference type="Gene3D" id="2.40.170.20">
    <property type="entry name" value="TonB-dependent receptor, beta-barrel domain"/>
    <property type="match status" value="1"/>
</dbReference>
<comment type="caution">
    <text evidence="19">The sequence shown here is derived from an EMBL/GenBank/DDBJ whole genome shotgun (WGS) entry which is preliminary data.</text>
</comment>
<organism evidence="19 20">
    <name type="scientific">Pseudorhizobium pelagicum</name>
    <dbReference type="NCBI Taxonomy" id="1509405"/>
    <lineage>
        <taxon>Bacteria</taxon>
        <taxon>Pseudomonadati</taxon>
        <taxon>Pseudomonadota</taxon>
        <taxon>Alphaproteobacteria</taxon>
        <taxon>Hyphomicrobiales</taxon>
        <taxon>Rhizobiaceae</taxon>
        <taxon>Rhizobium/Agrobacterium group</taxon>
        <taxon>Pseudorhizobium</taxon>
    </lineage>
</organism>
<dbReference type="Proteomes" id="UP000052167">
    <property type="component" value="Unassembled WGS sequence"/>
</dbReference>
<feature type="short sequence motif" description="TonB box" evidence="12">
    <location>
        <begin position="39"/>
        <end position="45"/>
    </location>
</feature>
<evidence type="ECO:0000256" key="3">
    <source>
        <dbReference type="ARBA" id="ARBA00022448"/>
    </source>
</evidence>
<dbReference type="Pfam" id="PF00593">
    <property type="entry name" value="TonB_dep_Rec_b-barrel"/>
    <property type="match status" value="1"/>
</dbReference>
<dbReference type="InterPro" id="IPR012910">
    <property type="entry name" value="Plug_dom"/>
</dbReference>
<dbReference type="InterPro" id="IPR010916">
    <property type="entry name" value="TonB_box_CS"/>
</dbReference>
<dbReference type="GO" id="GO:0009279">
    <property type="term" value="C:cell outer membrane"/>
    <property type="evidence" value="ECO:0007669"/>
    <property type="project" value="UniProtKB-SubCell"/>
</dbReference>
<dbReference type="InterPro" id="IPR037066">
    <property type="entry name" value="Plug_dom_sf"/>
</dbReference>
<evidence type="ECO:0000256" key="11">
    <source>
        <dbReference type="PROSITE-ProRule" id="PRU01360"/>
    </source>
</evidence>
<dbReference type="NCBIfam" id="TIGR01785">
    <property type="entry name" value="TonB-hemin"/>
    <property type="match status" value="1"/>
</dbReference>
<keyword evidence="4 11" id="KW-1134">Transmembrane beta strand</keyword>
<evidence type="ECO:0000259" key="18">
    <source>
        <dbReference type="Pfam" id="PF07715"/>
    </source>
</evidence>
<gene>
    <name evidence="19" type="ORF">GV68_21015</name>
</gene>
<dbReference type="EMBL" id="JOKJ01000005">
    <property type="protein sequence ID" value="KEQ09833.1"/>
    <property type="molecule type" value="Genomic_DNA"/>
</dbReference>
<dbReference type="PROSITE" id="PS00430">
    <property type="entry name" value="TONB_DEPENDENT_REC_1"/>
    <property type="match status" value="1"/>
</dbReference>
<dbReference type="InterPro" id="IPR010949">
    <property type="entry name" value="TonB_Hb/transfer/lactofer_rcpt"/>
</dbReference>
<dbReference type="NCBIfam" id="TIGR01786">
    <property type="entry name" value="TonB-hemlactrns"/>
    <property type="match status" value="1"/>
</dbReference>
<evidence type="ECO:0000313" key="20">
    <source>
        <dbReference type="Proteomes" id="UP000052167"/>
    </source>
</evidence>
<evidence type="ECO:0000256" key="4">
    <source>
        <dbReference type="ARBA" id="ARBA00022452"/>
    </source>
</evidence>
<keyword evidence="10 11" id="KW-0998">Cell outer membrane</keyword>
<evidence type="ECO:0000256" key="16">
    <source>
        <dbReference type="SAM" id="SignalP"/>
    </source>
</evidence>
<dbReference type="SUPFAM" id="SSF56935">
    <property type="entry name" value="Porins"/>
    <property type="match status" value="1"/>
</dbReference>
<dbReference type="RefSeq" id="WP_037161968.1">
    <property type="nucleotide sequence ID" value="NZ_CAJXID010000023.1"/>
</dbReference>
<evidence type="ECO:0000256" key="6">
    <source>
        <dbReference type="ARBA" id="ARBA00022729"/>
    </source>
</evidence>
<protein>
    <submittedName>
        <fullName evidence="19">Cation transporter</fullName>
    </submittedName>
</protein>
<feature type="chain" id="PRO_5037690108" evidence="16">
    <location>
        <begin position="27"/>
        <end position="739"/>
    </location>
</feature>
<dbReference type="InterPro" id="IPR010917">
    <property type="entry name" value="TonB_rcpt_CS"/>
</dbReference>
<dbReference type="GO" id="GO:0015344">
    <property type="term" value="F:siderophore uptake transmembrane transporter activity"/>
    <property type="evidence" value="ECO:0007669"/>
    <property type="project" value="TreeGrafter"/>
</dbReference>
<sequence length="739" mass="80399">MTSRTTRNLLMTCTAIVALSAVQSRAQEPAAAEATVLETIVVKGKRVAVPAGGVADTPLASQTTAEEIEANQITSLDDLGRSLEPGVSFNRNTRSVNIRGLEQNRVVTTIDGIPIPYLQDGAREADGGADSFSFSSLSTIDIVRGADSSRAGSGALGGAVVLRTLEPEDLIGEGRDWGGVAKSTYDSEDRSFGGSAAVAKRIENTSVLFQGGYRRGHERDNQGEVGGYSTTRSEPNPADFNEYNLLFKLRQYTDSGHVFGFTGERFERDEDIDNRTGQSLTSTYRPGNLDGSEDIRRDRLSLDYRFDAVGDDAWIDRANAVFYWQNVLRENGAEGSRATSPAGAYSRNNTFEERSIGFAGNAETSFVTGDLSHQMTGGLNIAFSKASQYSGGNDTCPGGPYPTNPRLPFYSCNFLHTNQSDMPDVDGKTLGVFIEDKIGLRDGPFFLTPGLRYDWYDYDPTATVAYTSGANYTGMPAGQSEGQFSPKLRASYEPDPGVELYAQWAMGFRAPDVSELYLNYGAPGTYLTVGNPNLEPETSNGFEIGANLGDDDFGGHLGAFYNRYRNFIDSESRVDPTGTYPMGITEYFNRNKVRIYGLELSGHKRFNNGMRVYGALSLADGEDLDSGESIRSVPPLKVVLGTGYATETWGADLVFTAAKGVENDADANTIDAPGYGIFDLTGWWEPEQTQGLTIRAGIYNIFDKTYYDAVNLATITTPQPDAYYSEPGRTFKVSLTQRF</sequence>
<dbReference type="PANTHER" id="PTHR30069">
    <property type="entry name" value="TONB-DEPENDENT OUTER MEMBRANE RECEPTOR"/>
    <property type="match status" value="1"/>
</dbReference>
<keyword evidence="20" id="KW-1185">Reference proteome</keyword>
<evidence type="ECO:0000256" key="13">
    <source>
        <dbReference type="PROSITE-ProRule" id="PRU10144"/>
    </source>
</evidence>
<dbReference type="OrthoDB" id="9796221at2"/>
<evidence type="ECO:0000259" key="17">
    <source>
        <dbReference type="Pfam" id="PF00593"/>
    </source>
</evidence>
<evidence type="ECO:0000256" key="15">
    <source>
        <dbReference type="SAM" id="MobiDB-lite"/>
    </source>
</evidence>
<feature type="domain" description="TonB-dependent receptor plug" evidence="18">
    <location>
        <begin position="56"/>
        <end position="159"/>
    </location>
</feature>
<name>A0A922NZU2_9HYPH</name>
<comment type="subcellular location">
    <subcellularLocation>
        <location evidence="1 11">Cell outer membrane</location>
        <topology evidence="1 11">Multi-pass membrane protein</topology>
    </subcellularLocation>
</comment>
<dbReference type="GO" id="GO:0015232">
    <property type="term" value="F:heme transmembrane transporter activity"/>
    <property type="evidence" value="ECO:0007669"/>
    <property type="project" value="InterPro"/>
</dbReference>
<feature type="region of interest" description="Disordered" evidence="15">
    <location>
        <begin position="215"/>
        <end position="235"/>
    </location>
</feature>
<evidence type="ECO:0000256" key="1">
    <source>
        <dbReference type="ARBA" id="ARBA00004571"/>
    </source>
</evidence>
<feature type="signal peptide" evidence="16">
    <location>
        <begin position="1"/>
        <end position="26"/>
    </location>
</feature>
<reference evidence="19 20" key="1">
    <citation type="submission" date="2014-06" db="EMBL/GenBank/DDBJ databases">
        <title>Rhizobium pelagicum/R2-400B4.</title>
        <authorList>
            <person name="Kimes N.E."/>
            <person name="Lopez-Perez M."/>
        </authorList>
    </citation>
    <scope>NUCLEOTIDE SEQUENCE [LARGE SCALE GENOMIC DNA]</scope>
    <source>
        <strain evidence="19 20">R2-400B4</strain>
    </source>
</reference>
<evidence type="ECO:0000256" key="14">
    <source>
        <dbReference type="RuleBase" id="RU003357"/>
    </source>
</evidence>
<evidence type="ECO:0000256" key="8">
    <source>
        <dbReference type="ARBA" id="ARBA00023136"/>
    </source>
</evidence>
<dbReference type="GO" id="GO:0044718">
    <property type="term" value="P:siderophore transmembrane transport"/>
    <property type="evidence" value="ECO:0007669"/>
    <property type="project" value="TreeGrafter"/>
</dbReference>
<dbReference type="PROSITE" id="PS01156">
    <property type="entry name" value="TONB_DEPENDENT_REC_2"/>
    <property type="match status" value="1"/>
</dbReference>